<dbReference type="InterPro" id="IPR051050">
    <property type="entry name" value="Lipid_II_flippase_MurJ/MviN"/>
</dbReference>
<keyword evidence="6 10" id="KW-1133">Transmembrane helix</keyword>
<protein>
    <recommendedName>
        <fullName evidence="14">Lipid II flippase MurJ</fullName>
    </recommendedName>
</protein>
<evidence type="ECO:0000256" key="9">
    <source>
        <dbReference type="ARBA" id="ARBA00061532"/>
    </source>
</evidence>
<evidence type="ECO:0008006" key="14">
    <source>
        <dbReference type="Google" id="ProtNLM"/>
    </source>
</evidence>
<dbReference type="EMBL" id="QXFK01000019">
    <property type="protein sequence ID" value="RIV76043.1"/>
    <property type="molecule type" value="Genomic_DNA"/>
</dbReference>
<evidence type="ECO:0000256" key="2">
    <source>
        <dbReference type="ARBA" id="ARBA00022475"/>
    </source>
</evidence>
<dbReference type="OrthoDB" id="9804143at2"/>
<organism evidence="11 13">
    <name type="scientific">Pelagerythrobacter aerophilus</name>
    <dbReference type="NCBI Taxonomy" id="2306995"/>
    <lineage>
        <taxon>Bacteria</taxon>
        <taxon>Pseudomonadati</taxon>
        <taxon>Pseudomonadota</taxon>
        <taxon>Alphaproteobacteria</taxon>
        <taxon>Sphingomonadales</taxon>
        <taxon>Erythrobacteraceae</taxon>
        <taxon>Pelagerythrobacter</taxon>
    </lineage>
</organism>
<dbReference type="EMBL" id="QXFK01000008">
    <property type="protein sequence ID" value="RIV80702.1"/>
    <property type="molecule type" value="Genomic_DNA"/>
</dbReference>
<accession>A0A418NEU2</accession>
<proteinExistence type="inferred from homology"/>
<keyword evidence="4" id="KW-0133">Cell shape</keyword>
<name>A0A418NEU2_9SPHN</name>
<dbReference type="GO" id="GO:0034204">
    <property type="term" value="P:lipid translocation"/>
    <property type="evidence" value="ECO:0007669"/>
    <property type="project" value="TreeGrafter"/>
</dbReference>
<evidence type="ECO:0000256" key="3">
    <source>
        <dbReference type="ARBA" id="ARBA00022692"/>
    </source>
</evidence>
<comment type="function">
    <text evidence="8">Involved in peptidoglycan biosynthesis. Transports lipid-linked peptidoglycan precursors from the inner to the outer leaflet of the cytoplasmic membrane.</text>
</comment>
<gene>
    <name evidence="12" type="ORF">D2V04_01575</name>
    <name evidence="11" type="ORF">D2V04_17550</name>
</gene>
<keyword evidence="7 10" id="KW-0472">Membrane</keyword>
<feature type="transmembrane region" description="Helical" evidence="10">
    <location>
        <begin position="429"/>
        <end position="457"/>
    </location>
</feature>
<feature type="transmembrane region" description="Helical" evidence="10">
    <location>
        <begin position="149"/>
        <end position="171"/>
    </location>
</feature>
<keyword evidence="2" id="KW-1003">Cell membrane</keyword>
<feature type="transmembrane region" description="Helical" evidence="10">
    <location>
        <begin position="259"/>
        <end position="282"/>
    </location>
</feature>
<dbReference type="AlphaFoldDB" id="A0A418NEU2"/>
<dbReference type="GO" id="GO:0015648">
    <property type="term" value="F:lipid-linked peptidoglycan transporter activity"/>
    <property type="evidence" value="ECO:0007669"/>
    <property type="project" value="TreeGrafter"/>
</dbReference>
<feature type="transmembrane region" description="Helical" evidence="10">
    <location>
        <begin position="42"/>
        <end position="64"/>
    </location>
</feature>
<evidence type="ECO:0000256" key="1">
    <source>
        <dbReference type="ARBA" id="ARBA00004651"/>
    </source>
</evidence>
<feature type="transmembrane region" description="Helical" evidence="10">
    <location>
        <begin position="463"/>
        <end position="487"/>
    </location>
</feature>
<reference evidence="11 13" key="1">
    <citation type="submission" date="2018-08" db="EMBL/GenBank/DDBJ databases">
        <title>Altererythrobacter sp.Ery1 and Ery12, the genome sequencing of novel strains in genus Alterythrobacter.</title>
        <authorList>
            <person name="Cheng H."/>
            <person name="Wu Y.-H."/>
            <person name="Fang C."/>
            <person name="Xu X.-W."/>
        </authorList>
    </citation>
    <scope>NUCLEOTIDE SEQUENCE [LARGE SCALE GENOMIC DNA]</scope>
    <source>
        <strain evidence="11 13">Ery1</strain>
    </source>
</reference>
<comment type="subcellular location">
    <subcellularLocation>
        <location evidence="1">Cell membrane</location>
        <topology evidence="1">Multi-pass membrane protein</topology>
    </subcellularLocation>
</comment>
<evidence type="ECO:0000256" key="5">
    <source>
        <dbReference type="ARBA" id="ARBA00022984"/>
    </source>
</evidence>
<dbReference type="PANTHER" id="PTHR47019">
    <property type="entry name" value="LIPID II FLIPPASE MURJ"/>
    <property type="match status" value="1"/>
</dbReference>
<keyword evidence="5" id="KW-0573">Peptidoglycan synthesis</keyword>
<dbReference type="GO" id="GO:0009252">
    <property type="term" value="P:peptidoglycan biosynthetic process"/>
    <property type="evidence" value="ECO:0007669"/>
    <property type="project" value="UniProtKB-KW"/>
</dbReference>
<evidence type="ECO:0000256" key="10">
    <source>
        <dbReference type="SAM" id="Phobius"/>
    </source>
</evidence>
<feature type="transmembrane region" description="Helical" evidence="10">
    <location>
        <begin position="217"/>
        <end position="247"/>
    </location>
</feature>
<feature type="transmembrane region" description="Helical" evidence="10">
    <location>
        <begin position="84"/>
        <end position="105"/>
    </location>
</feature>
<evidence type="ECO:0000256" key="8">
    <source>
        <dbReference type="ARBA" id="ARBA00060041"/>
    </source>
</evidence>
<evidence type="ECO:0000313" key="12">
    <source>
        <dbReference type="EMBL" id="RIV80702.1"/>
    </source>
</evidence>
<comment type="caution">
    <text evidence="11">The sequence shown here is derived from an EMBL/GenBank/DDBJ whole genome shotgun (WGS) entry which is preliminary data.</text>
</comment>
<feature type="transmembrane region" description="Helical" evidence="10">
    <location>
        <begin position="395"/>
        <end position="417"/>
    </location>
</feature>
<keyword evidence="13" id="KW-1185">Reference proteome</keyword>
<evidence type="ECO:0000256" key="6">
    <source>
        <dbReference type="ARBA" id="ARBA00022989"/>
    </source>
</evidence>
<dbReference type="PRINTS" id="PR01806">
    <property type="entry name" value="VIRFACTRMVIN"/>
</dbReference>
<feature type="transmembrane region" description="Helical" evidence="10">
    <location>
        <begin position="177"/>
        <end position="196"/>
    </location>
</feature>
<feature type="transmembrane region" description="Helical" evidence="10">
    <location>
        <begin position="370"/>
        <end position="389"/>
    </location>
</feature>
<dbReference type="Pfam" id="PF03023">
    <property type="entry name" value="MurJ"/>
    <property type="match status" value="1"/>
</dbReference>
<dbReference type="Proteomes" id="UP000285092">
    <property type="component" value="Unassembled WGS sequence"/>
</dbReference>
<dbReference type="PANTHER" id="PTHR47019:SF1">
    <property type="entry name" value="LIPID II FLIPPASE MURJ"/>
    <property type="match status" value="1"/>
</dbReference>
<feature type="transmembrane region" description="Helical" evidence="10">
    <location>
        <begin position="117"/>
        <end position="137"/>
    </location>
</feature>
<dbReference type="GO" id="GO:0005886">
    <property type="term" value="C:plasma membrane"/>
    <property type="evidence" value="ECO:0007669"/>
    <property type="project" value="UniProtKB-SubCell"/>
</dbReference>
<evidence type="ECO:0000256" key="7">
    <source>
        <dbReference type="ARBA" id="ARBA00023136"/>
    </source>
</evidence>
<evidence type="ECO:0000313" key="13">
    <source>
        <dbReference type="Proteomes" id="UP000285092"/>
    </source>
</evidence>
<dbReference type="InterPro" id="IPR004268">
    <property type="entry name" value="MurJ"/>
</dbReference>
<dbReference type="GO" id="GO:0008360">
    <property type="term" value="P:regulation of cell shape"/>
    <property type="evidence" value="ECO:0007669"/>
    <property type="project" value="UniProtKB-KW"/>
</dbReference>
<evidence type="ECO:0000313" key="11">
    <source>
        <dbReference type="EMBL" id="RIV76043.1"/>
    </source>
</evidence>
<comment type="similarity">
    <text evidence="9">Belongs to the MurJ/MviN family.</text>
</comment>
<evidence type="ECO:0000256" key="4">
    <source>
        <dbReference type="ARBA" id="ARBA00022960"/>
    </source>
</evidence>
<sequence>MIVAALVLLTIAGKLAAMVKDIVFAYFFGASPETDAYFIANQLPGVIWLAIYGTIASVFAPMYVRTMANPAAAERLVNEAIRYYAYAAISLTALCLILAEPMVSIFAPLIDGFTHDLAVKLTSIMVLGFVFTGYVGVQSALQQANRHFVPPLAVPVINNLIATAAIVVAYLMDDVTVAVVGAVAAYLVQAVIQRTQTRRFYATKWGWRIRPETWRRLSLLSAPMIFAVILDQLNIFIGTAIASGFGAGAISHFNYASRLALFISGVFSWLVSYLFFPALATHAAQGDDARNADVLTRALGLILVSTAPAAAGALALRTEVVALIYQRGAFQPDDVQTTATLFGILGLGVMFVALRELLNRVYFSYQKTMAPLLIGIVAAAVNLASSLILSDLYGIWGVAAGASISALIFCIGQFAIMAMWKPALLTSRLAVYFMAAVVAGAAAFLAAVSASGAFVALPLVARFVAAGLIVGGVYVPLLLALLALFGVKPSAVHADLRGLPRISPDGIP</sequence>
<keyword evidence="3 10" id="KW-0812">Transmembrane</keyword>
<feature type="transmembrane region" description="Helical" evidence="10">
    <location>
        <begin position="294"/>
        <end position="316"/>
    </location>
</feature>
<feature type="transmembrane region" description="Helical" evidence="10">
    <location>
        <begin position="336"/>
        <end position="358"/>
    </location>
</feature>